<dbReference type="InterPro" id="IPR002935">
    <property type="entry name" value="SAM_O-MeTrfase"/>
</dbReference>
<dbReference type="EMBL" id="HBNR01053287">
    <property type="protein sequence ID" value="CAE4618587.1"/>
    <property type="molecule type" value="Transcribed_RNA"/>
</dbReference>
<dbReference type="EC" id="2.1.1.6" evidence="1"/>
<dbReference type="PROSITE" id="PS51682">
    <property type="entry name" value="SAM_OMT_I"/>
    <property type="match status" value="1"/>
</dbReference>
<evidence type="ECO:0000256" key="5">
    <source>
        <dbReference type="ARBA" id="ARBA00022939"/>
    </source>
</evidence>
<dbReference type="EMBL" id="HBNR01053288">
    <property type="protein sequence ID" value="CAE4618589.1"/>
    <property type="molecule type" value="Transcribed_RNA"/>
</dbReference>
<comment type="similarity">
    <text evidence="6">Belongs to the class I-like SAM-binding methyltransferase superfamily. Cation-dependent O-methyltransferase family.</text>
</comment>
<dbReference type="AlphaFoldDB" id="A0A6T1FZR8"/>
<keyword evidence="5" id="KW-0128">Catecholamine metabolism</keyword>
<dbReference type="PANTHER" id="PTHR43836">
    <property type="entry name" value="CATECHOL O-METHYLTRANSFERASE 1-RELATED"/>
    <property type="match status" value="1"/>
</dbReference>
<evidence type="ECO:0000313" key="8">
    <source>
        <dbReference type="EMBL" id="CAE4618589.1"/>
    </source>
</evidence>
<gene>
    <name evidence="7" type="ORF">AMON00008_LOCUS37400</name>
    <name evidence="8" type="ORF">AMON00008_LOCUS37401</name>
</gene>
<dbReference type="GO" id="GO:0016206">
    <property type="term" value="F:catechol O-methyltransferase activity"/>
    <property type="evidence" value="ECO:0007669"/>
    <property type="project" value="UniProtKB-EC"/>
</dbReference>
<dbReference type="PANTHER" id="PTHR43836:SF2">
    <property type="entry name" value="CATECHOL O-METHYLTRANSFERASE 1-RELATED"/>
    <property type="match status" value="1"/>
</dbReference>
<evidence type="ECO:0000256" key="2">
    <source>
        <dbReference type="ARBA" id="ARBA00022603"/>
    </source>
</evidence>
<organism evidence="7">
    <name type="scientific">Alexandrium monilatum</name>
    <dbReference type="NCBI Taxonomy" id="311494"/>
    <lineage>
        <taxon>Eukaryota</taxon>
        <taxon>Sar</taxon>
        <taxon>Alveolata</taxon>
        <taxon>Dinophyceae</taxon>
        <taxon>Gonyaulacales</taxon>
        <taxon>Pyrocystaceae</taxon>
        <taxon>Alexandrium</taxon>
    </lineage>
</organism>
<accession>A0A6T1FZR8</accession>
<dbReference type="GO" id="GO:0006584">
    <property type="term" value="P:catecholamine metabolic process"/>
    <property type="evidence" value="ECO:0007669"/>
    <property type="project" value="UniProtKB-KW"/>
</dbReference>
<name>A0A6T1FZR8_9DINO</name>
<evidence type="ECO:0000313" key="7">
    <source>
        <dbReference type="EMBL" id="CAE4618587.1"/>
    </source>
</evidence>
<keyword evidence="4" id="KW-0949">S-adenosyl-L-methionine</keyword>
<dbReference type="SUPFAM" id="SSF53335">
    <property type="entry name" value="S-adenosyl-L-methionine-dependent methyltransferases"/>
    <property type="match status" value="1"/>
</dbReference>
<proteinExistence type="inferred from homology"/>
<keyword evidence="2" id="KW-0489">Methyltransferase</keyword>
<reference evidence="7" key="1">
    <citation type="submission" date="2021-01" db="EMBL/GenBank/DDBJ databases">
        <authorList>
            <person name="Corre E."/>
            <person name="Pelletier E."/>
            <person name="Niang G."/>
            <person name="Scheremetjew M."/>
            <person name="Finn R."/>
            <person name="Kale V."/>
            <person name="Holt S."/>
            <person name="Cochrane G."/>
            <person name="Meng A."/>
            <person name="Brown T."/>
            <person name="Cohen L."/>
        </authorList>
    </citation>
    <scope>NUCLEOTIDE SEQUENCE</scope>
    <source>
        <strain evidence="7">CCMP3105</strain>
    </source>
</reference>
<evidence type="ECO:0000256" key="6">
    <source>
        <dbReference type="ARBA" id="ARBA00023453"/>
    </source>
</evidence>
<sequence length="290" mass="31918">MMEQNPFLRLPVQFCELVSRWRGGQSGGPPLLLLPSAAYKKIALLLDFVEVHAETGSPQSFLQAVESFGSGVGQWLKVAADTKAQLLQSALGRRRCWSSDACAEFGTFVGYTAVRLAHWAAGPSPAPGRSLSLEVDAIHALLTRHHLSLVRLIGIAEVWIGQALDLVPRLAEDLGAPCLGLAFMDHRGTKFHSDLARLERHGALLPGFTLVCDNVLKPGAPLCLWLVSRRPGAHAATSWSMNEFAHWNSEDWMLVSGHGRRAGECWTAAQFARDRQRAGSARWQWKQQQQ</sequence>
<evidence type="ECO:0000256" key="1">
    <source>
        <dbReference type="ARBA" id="ARBA00012880"/>
    </source>
</evidence>
<evidence type="ECO:0000256" key="4">
    <source>
        <dbReference type="ARBA" id="ARBA00022691"/>
    </source>
</evidence>
<keyword evidence="3" id="KW-0808">Transferase</keyword>
<dbReference type="Gene3D" id="3.40.50.150">
    <property type="entry name" value="Vaccinia Virus protein VP39"/>
    <property type="match status" value="1"/>
</dbReference>
<dbReference type="GO" id="GO:0032259">
    <property type="term" value="P:methylation"/>
    <property type="evidence" value="ECO:0007669"/>
    <property type="project" value="UniProtKB-KW"/>
</dbReference>
<protein>
    <recommendedName>
        <fullName evidence="1">catechol O-methyltransferase</fullName>
        <ecNumber evidence="1">2.1.1.6</ecNumber>
    </recommendedName>
</protein>
<dbReference type="InterPro" id="IPR029063">
    <property type="entry name" value="SAM-dependent_MTases_sf"/>
</dbReference>
<evidence type="ECO:0000256" key="3">
    <source>
        <dbReference type="ARBA" id="ARBA00022679"/>
    </source>
</evidence>